<dbReference type="GO" id="GO:0005737">
    <property type="term" value="C:cytoplasm"/>
    <property type="evidence" value="ECO:0007669"/>
    <property type="project" value="TreeGrafter"/>
</dbReference>
<dbReference type="AlphaFoldDB" id="A0A158QFS0"/>
<dbReference type="InterPro" id="IPR001589">
    <property type="entry name" value="Actinin_actin-bd_CS"/>
</dbReference>
<evidence type="ECO:0000256" key="5">
    <source>
        <dbReference type="ARBA" id="ARBA00023136"/>
    </source>
</evidence>
<sequence>MSESSDSLFDDTRLSLRYLHRSTSIYNLYCRVTLGLRNADSWDCVNVHGTIMPIFNTELTMELALYEQERIQKKTFTNWVNTYLAKAIPPDYVRDLFMDIRDGVKLVRLLEVLADVRLIKLVNINPADVVDGRPAIVLGLIWSIILSFHIDEHGDVLRAATMATEVTKKDTPTANRAVTNSTSKQAIPPVAPVAHKKALLAWVHKCISPAIKLLNIQVKDFGVSWRDGQAFCALVHSIKADCIDLHKIKPDDNKANLETAFSTAERDLGIPRLLDVEDVDVDKPDERSIMTYVAQFLKQYPTGKKPIKSYNQKSGNIAPARSLETSLDAVDSAIDPSLVLSASTVSLHNAKSFNRKEALTTPTSLLDDEGIRSLLAATSSSLSGSEEEMETSPEVAQSMPNIVRSTMGMGSPRRQGRARTYADLRLARVAKTYSRCRAIANIRVTADRTEETKNAVKIIQDSNTQAEEERQFVLHIKELISRIRYDPLDAQDLLQELQELYEAEKDHQNLTTCLIEMGNRKRQGILLGILPSELAEIEAKWTKVKPALDEWRWRLDDSLPGDWATVGRWLGQLERCLSAGARLAIEMDAASTSDADAATRREKFGAQLEDLKGKLFEKGRMTELLSLLFKTNSPDEPSALPETVVNAIKKRFQDVCCEAQTSLCRTSRLHLRWKLADEIAIINKFINEWKNTRFQRLEDALESVEKIRAWKKEKGLPNAMDIDIAGLDALCKDSEAKPANDVSSPMGEQPGAGLLTIQIKAGGGTLIMRDIAETERTEASLFLSSLRVRWADAQKDLDDLEKSSMTLFETWKAYETETQTIHAWMQDAENKLRRESTSISEKRFLLSQIKNWRNRLSALQDLGATLIGQSTISTGQAINKEMANILQRLDSITNEVERSTQAESIEILRRDFDSAVNHMNDLLQNANDLLNKEVLLPQTTSMQKAEEATSEYKHQLQASKEKITKSLEYEYKLAKEILEKMMAASKDGDIDFSEIERWMQETERLRNLLHQIADERIDNRLSELALAMREAVSVAVKLAQMSEWIEEAETVTNADIPKTADEVSMDSLGSIAPDEAIRRLEKHCKSINSQTKALEEAEGRLEELKAKGLKSVNISELETAIAETRERINLFKFLAC</sequence>
<feature type="coiled-coil region" evidence="7">
    <location>
        <begin position="842"/>
        <end position="902"/>
    </location>
</feature>
<evidence type="ECO:0000256" key="4">
    <source>
        <dbReference type="ARBA" id="ARBA00022989"/>
    </source>
</evidence>
<dbReference type="EMBL" id="UYSG01011274">
    <property type="protein sequence ID" value="VDL61682.1"/>
    <property type="molecule type" value="Genomic_DNA"/>
</dbReference>
<feature type="domain" description="Calponin-homology (CH)" evidence="8">
    <location>
        <begin position="193"/>
        <end position="301"/>
    </location>
</feature>
<dbReference type="GO" id="GO:0034993">
    <property type="term" value="C:meiotic nuclear membrane microtubule tethering complex"/>
    <property type="evidence" value="ECO:0007669"/>
    <property type="project" value="TreeGrafter"/>
</dbReference>
<feature type="coiled-coil region" evidence="7">
    <location>
        <begin position="1077"/>
        <end position="1107"/>
    </location>
</feature>
<dbReference type="PROSITE" id="PS00020">
    <property type="entry name" value="ACTININ_2"/>
    <property type="match status" value="1"/>
</dbReference>
<comment type="subcellular location">
    <subcellularLocation>
        <location evidence="1">Membrane</location>
    </subcellularLocation>
</comment>
<dbReference type="InterPro" id="IPR052403">
    <property type="entry name" value="LINC-complex_assoc"/>
</dbReference>
<keyword evidence="6" id="KW-0009">Actin-binding</keyword>
<dbReference type="GO" id="GO:0051015">
    <property type="term" value="F:actin filament binding"/>
    <property type="evidence" value="ECO:0007669"/>
    <property type="project" value="TreeGrafter"/>
</dbReference>
<dbReference type="PANTHER" id="PTHR47535:SF1">
    <property type="entry name" value="NESPRIN-1"/>
    <property type="match status" value="1"/>
</dbReference>
<organism evidence="11">
    <name type="scientific">Hymenolepis diminuta</name>
    <name type="common">Rat tapeworm</name>
    <dbReference type="NCBI Taxonomy" id="6216"/>
    <lineage>
        <taxon>Eukaryota</taxon>
        <taxon>Metazoa</taxon>
        <taxon>Spiralia</taxon>
        <taxon>Lophotrochozoa</taxon>
        <taxon>Platyhelminthes</taxon>
        <taxon>Cestoda</taxon>
        <taxon>Eucestoda</taxon>
        <taxon>Cyclophyllidea</taxon>
        <taxon>Hymenolepididae</taxon>
        <taxon>Hymenolepis</taxon>
    </lineage>
</organism>
<evidence type="ECO:0000256" key="7">
    <source>
        <dbReference type="SAM" id="Coils"/>
    </source>
</evidence>
<reference evidence="9 10" key="2">
    <citation type="submission" date="2018-11" db="EMBL/GenBank/DDBJ databases">
        <authorList>
            <consortium name="Pathogen Informatics"/>
        </authorList>
    </citation>
    <scope>NUCLEOTIDE SEQUENCE [LARGE SCALE GENOMIC DNA]</scope>
</reference>
<dbReference type="GO" id="GO:0005640">
    <property type="term" value="C:nuclear outer membrane"/>
    <property type="evidence" value="ECO:0007669"/>
    <property type="project" value="TreeGrafter"/>
</dbReference>
<protein>
    <submittedName>
        <fullName evidence="11">Calponin-homology (CH) domain-containing protein</fullName>
    </submittedName>
</protein>
<dbReference type="WBParaSite" id="HDID_0000936601-mRNA-1">
    <property type="protein sequence ID" value="HDID_0000936601-mRNA-1"/>
    <property type="gene ID" value="HDID_0000936601"/>
</dbReference>
<reference evidence="11" key="1">
    <citation type="submission" date="2016-04" db="UniProtKB">
        <authorList>
            <consortium name="WormBaseParasite"/>
        </authorList>
    </citation>
    <scope>IDENTIFICATION</scope>
</reference>
<evidence type="ECO:0000313" key="11">
    <source>
        <dbReference type="WBParaSite" id="HDID_0000936601-mRNA-1"/>
    </source>
</evidence>
<evidence type="ECO:0000256" key="2">
    <source>
        <dbReference type="ARBA" id="ARBA00022692"/>
    </source>
</evidence>
<proteinExistence type="predicted"/>
<evidence type="ECO:0000256" key="3">
    <source>
        <dbReference type="ARBA" id="ARBA00022737"/>
    </source>
</evidence>
<evidence type="ECO:0000313" key="10">
    <source>
        <dbReference type="Proteomes" id="UP000274504"/>
    </source>
</evidence>
<name>A0A158QFS0_HYMDI</name>
<evidence type="ECO:0000256" key="6">
    <source>
        <dbReference type="ARBA" id="ARBA00023203"/>
    </source>
</evidence>
<keyword evidence="2" id="KW-0812">Transmembrane</keyword>
<dbReference type="STRING" id="6216.A0A158QFS0"/>
<dbReference type="SMART" id="SM00033">
    <property type="entry name" value="CH"/>
    <property type="match status" value="2"/>
</dbReference>
<dbReference type="InterPro" id="IPR001715">
    <property type="entry name" value="CH_dom"/>
</dbReference>
<dbReference type="PANTHER" id="PTHR47535">
    <property type="entry name" value="MUSCLE-SPECIFIC PROTEIN 300 KDA, ISOFORM G"/>
    <property type="match status" value="1"/>
</dbReference>
<evidence type="ECO:0000256" key="1">
    <source>
        <dbReference type="ARBA" id="ARBA00004370"/>
    </source>
</evidence>
<dbReference type="Pfam" id="PF25034">
    <property type="entry name" value="Spectrin_SYNE1"/>
    <property type="match status" value="1"/>
</dbReference>
<dbReference type="OrthoDB" id="18853at2759"/>
<dbReference type="SUPFAM" id="SSF47576">
    <property type="entry name" value="Calponin-homology domain, CH-domain"/>
    <property type="match status" value="1"/>
</dbReference>
<dbReference type="FunFam" id="1.10.418.10:FF:000033">
    <property type="entry name" value="nesprin-1 isoform X1"/>
    <property type="match status" value="1"/>
</dbReference>
<dbReference type="InterPro" id="IPR057057">
    <property type="entry name" value="Spectrin_SYNE1"/>
</dbReference>
<evidence type="ECO:0000313" key="9">
    <source>
        <dbReference type="EMBL" id="VDL61682.1"/>
    </source>
</evidence>
<accession>A0A158QFS0</accession>
<keyword evidence="3" id="KW-0677">Repeat</keyword>
<keyword evidence="7" id="KW-0175">Coiled coil</keyword>
<keyword evidence="4" id="KW-1133">Transmembrane helix</keyword>
<gene>
    <name evidence="9" type="ORF">HDID_LOCUS9364</name>
</gene>
<keyword evidence="5" id="KW-0472">Membrane</keyword>
<dbReference type="PROSITE" id="PS00019">
    <property type="entry name" value="ACTININ_1"/>
    <property type="match status" value="1"/>
</dbReference>
<dbReference type="Gene3D" id="1.10.418.10">
    <property type="entry name" value="Calponin-like domain"/>
    <property type="match status" value="3"/>
</dbReference>
<dbReference type="Proteomes" id="UP000274504">
    <property type="component" value="Unassembled WGS sequence"/>
</dbReference>
<dbReference type="SUPFAM" id="SSF46966">
    <property type="entry name" value="Spectrin repeat"/>
    <property type="match status" value="1"/>
</dbReference>
<dbReference type="GO" id="GO:0007097">
    <property type="term" value="P:nuclear migration"/>
    <property type="evidence" value="ECO:0007669"/>
    <property type="project" value="TreeGrafter"/>
</dbReference>
<dbReference type="Pfam" id="PF00307">
    <property type="entry name" value="CH"/>
    <property type="match status" value="2"/>
</dbReference>
<dbReference type="PROSITE" id="PS50021">
    <property type="entry name" value="CH"/>
    <property type="match status" value="1"/>
</dbReference>
<dbReference type="InterPro" id="IPR036872">
    <property type="entry name" value="CH_dom_sf"/>
</dbReference>
<evidence type="ECO:0000259" key="8">
    <source>
        <dbReference type="PROSITE" id="PS50021"/>
    </source>
</evidence>